<name>A0A9P5UWA3_9FUNG</name>
<comment type="caution">
    <text evidence="1">The sequence shown here is derived from an EMBL/GenBank/DDBJ whole genome shotgun (WGS) entry which is preliminary data.</text>
</comment>
<organism evidence="1 2">
    <name type="scientific">Linnemannia schmuckeri</name>
    <dbReference type="NCBI Taxonomy" id="64567"/>
    <lineage>
        <taxon>Eukaryota</taxon>
        <taxon>Fungi</taxon>
        <taxon>Fungi incertae sedis</taxon>
        <taxon>Mucoromycota</taxon>
        <taxon>Mortierellomycotina</taxon>
        <taxon>Mortierellomycetes</taxon>
        <taxon>Mortierellales</taxon>
        <taxon>Mortierellaceae</taxon>
        <taxon>Linnemannia</taxon>
    </lineage>
</organism>
<dbReference type="AlphaFoldDB" id="A0A9P5UWA3"/>
<sequence length="67" mass="7638">TYKIKTYTTPGWPSDVKLFISTDCTGPYGTMDGNDVIYDVHWVNLVSWGESGIPSKMMSTCRNHYDR</sequence>
<evidence type="ECO:0000313" key="2">
    <source>
        <dbReference type="Proteomes" id="UP000748756"/>
    </source>
</evidence>
<evidence type="ECO:0000313" key="1">
    <source>
        <dbReference type="EMBL" id="KAF9121837.1"/>
    </source>
</evidence>
<accession>A0A9P5UWA3</accession>
<keyword evidence="2" id="KW-1185">Reference proteome</keyword>
<reference evidence="1" key="1">
    <citation type="journal article" date="2020" name="Fungal Divers.">
        <title>Resolving the Mortierellaceae phylogeny through synthesis of multi-gene phylogenetics and phylogenomics.</title>
        <authorList>
            <person name="Vandepol N."/>
            <person name="Liber J."/>
            <person name="Desiro A."/>
            <person name="Na H."/>
            <person name="Kennedy M."/>
            <person name="Barry K."/>
            <person name="Grigoriev I.V."/>
            <person name="Miller A.N."/>
            <person name="O'Donnell K."/>
            <person name="Stajich J.E."/>
            <person name="Bonito G."/>
        </authorList>
    </citation>
    <scope>NUCLEOTIDE SEQUENCE</scope>
    <source>
        <strain evidence="1">NRRL 6426</strain>
    </source>
</reference>
<feature type="non-terminal residue" evidence="1">
    <location>
        <position position="1"/>
    </location>
</feature>
<protein>
    <submittedName>
        <fullName evidence="1">Uncharacterized protein</fullName>
    </submittedName>
</protein>
<dbReference type="EMBL" id="JAAAUQ010002655">
    <property type="protein sequence ID" value="KAF9121837.1"/>
    <property type="molecule type" value="Genomic_DNA"/>
</dbReference>
<dbReference type="Proteomes" id="UP000748756">
    <property type="component" value="Unassembled WGS sequence"/>
</dbReference>
<dbReference type="OrthoDB" id="10449818at2759"/>
<proteinExistence type="predicted"/>
<gene>
    <name evidence="1" type="ORF">BG015_005715</name>
</gene>